<keyword evidence="4" id="KW-0809">Transit peptide</keyword>
<dbReference type="InterPro" id="IPR040047">
    <property type="entry name" value="VPS50"/>
</dbReference>
<name>A0A7I8VX14_9ANNE</name>
<keyword evidence="2" id="KW-0813">Transport</keyword>
<dbReference type="Proteomes" id="UP000549394">
    <property type="component" value="Unassembled WGS sequence"/>
</dbReference>
<protein>
    <submittedName>
        <fullName evidence="9">DgyrCDS8997</fullName>
    </submittedName>
</protein>
<feature type="compositionally biased region" description="Polar residues" evidence="6">
    <location>
        <begin position="558"/>
        <end position="571"/>
    </location>
</feature>
<dbReference type="GO" id="GO:0005829">
    <property type="term" value="C:cytosol"/>
    <property type="evidence" value="ECO:0007669"/>
    <property type="project" value="GOC"/>
</dbReference>
<accession>A0A7I8VX14</accession>
<dbReference type="Pfam" id="PF02536">
    <property type="entry name" value="mTERF"/>
    <property type="match status" value="1"/>
</dbReference>
<feature type="domain" description="Syndetin C-terminal" evidence="7">
    <location>
        <begin position="729"/>
        <end position="939"/>
    </location>
</feature>
<evidence type="ECO:0000256" key="5">
    <source>
        <dbReference type="ARBA" id="ARBA00023054"/>
    </source>
</evidence>
<evidence type="ECO:0000256" key="2">
    <source>
        <dbReference type="ARBA" id="ARBA00022448"/>
    </source>
</evidence>
<comment type="caution">
    <text evidence="9">The sequence shown here is derived from an EMBL/GenBank/DDBJ whole genome shotgun (WGS) entry which is preliminary data.</text>
</comment>
<sequence length="1321" mass="152092">MDFKNKIKKVFNDIKESNKTSPEDDLTVLNLLQSSVDKPVTSSQFTADPHADRQAIESIEGVYYKDPQAFCAGDYELKKILKNFPDIDNVQPVIGCIDDNINRLKKQAMAVSRKVSELVLENHPAYAAELDRVIELQGDLSVAATVCTDSRKELAETKSKFTGASLLLLANYNRKKHLTSVLQSLYTIKTLQRTDVRVRELLEAEDYPGAIQLCLECQKAASTFKHFNCISELNTKLGETLVTMEECLDKALCKVCTHFDPLNYNKIQAAFGQLGKSQAALDQLHMHFTSVIHNTAFVKVLGYAQLSSESDDTLRRKQYHELCSQVSSDLFTSCLVDICKALWQIMFNYKRVCKWHEENELTSNGEVSEAHARYVRHKLVHGRIRIWDDIQQRVKMFISVNDLSYFLYDQFINVLDLITTLTQVGEEFCGSKSESLKECLKTQSVNYFRHYHRIRMDELRMFLENETWQICPLKSGFNIFQLHEFKSIINNKPSVIPESLHNSAKQSPIVSEPCSRRDSLENIKTEYDYFEKYTPDNSPFDVQKEDKVEEDVLLVNESQDNNSRSNLTNTYDSESESDVEDELKKDFVDENTGETNHNFSAIAFISTRGRHDKCAPIVTNTTLSVCRLFGKYMQMMTVLTSIAFDVTICLSQLFDFYLYSVYSFFCVEENETSEDNNSFLSPKLTTTLRRIKENLIVMPDEEEGTEASKNKIISPMLSLCVDKNNSEELFGLTERLVATESLVFLAEQTELLQPHLEALIPTTKRAFLQQFYSQTVCIAKELRNPVYRVVAVKSIDYEYLCGLMTNVRYDLKEILSQHSSYIDVILQELKNFALRMTGVNQRVPIPKDVTTIIWDQVVRLINRTMLEGFSSAKKCTNEGRALMQLDYQQFLIQLDKLTDLRPIPDRELVESYVKAYYIPEIQLEGWIKEHKDYSIKQLPILTMSLIFARRFGRLITSLPKNHIKYVSSSSNTVKNKDDKSLSVQDENESTAPKDIGGYDYFRYLAEMANVNPITISKQLDEVLKEKHFKDDHRSLENLKPVLPSKSLSLAAYANDSKVIQKFIKLGVNLRNIEVNHPKMANLILKLDFELDIQPLLLYLCNNGVDKKDLGKIITKSPEILEVDYEELQAKLDYFLSKKFTREAIGRIITKAPRVLLRNLREVDRGLGFLQKEFMLTGNEVRECATKHPKLITFNRKYIHLSRINLKEICGFNDNEIKSIVLATPKILLENRFTIEKTFNYVHNVIGISHSSILHWPDILRKRLTLIKERHEYLKAIGRDQYDETKENFVSTKALSSGRDSEFCENVAKTSVKVYNDFLRTL</sequence>
<evidence type="ECO:0000313" key="9">
    <source>
        <dbReference type="EMBL" id="CAD5120428.1"/>
    </source>
</evidence>
<gene>
    <name evidence="9" type="ORF">DGYR_LOCUS8530</name>
</gene>
<evidence type="ECO:0000256" key="1">
    <source>
        <dbReference type="ARBA" id="ARBA00007692"/>
    </source>
</evidence>
<dbReference type="InterPro" id="IPR019514">
    <property type="entry name" value="Syndetin_C"/>
</dbReference>
<dbReference type="PANTHER" id="PTHR13258">
    <property type="entry name" value="SYNDETIN"/>
    <property type="match status" value="1"/>
</dbReference>
<evidence type="ECO:0000313" key="10">
    <source>
        <dbReference type="Proteomes" id="UP000549394"/>
    </source>
</evidence>
<dbReference type="GO" id="GO:1990745">
    <property type="term" value="C:EARP complex"/>
    <property type="evidence" value="ECO:0007669"/>
    <property type="project" value="InterPro"/>
</dbReference>
<evidence type="ECO:0000256" key="3">
    <source>
        <dbReference type="ARBA" id="ARBA00022927"/>
    </source>
</evidence>
<dbReference type="GO" id="GO:0003676">
    <property type="term" value="F:nucleic acid binding"/>
    <property type="evidence" value="ECO:0007669"/>
    <property type="project" value="InterPro"/>
</dbReference>
<dbReference type="EMBL" id="CAJFCJ010000012">
    <property type="protein sequence ID" value="CAD5120428.1"/>
    <property type="molecule type" value="Genomic_DNA"/>
</dbReference>
<evidence type="ECO:0000259" key="7">
    <source>
        <dbReference type="Pfam" id="PF10474"/>
    </source>
</evidence>
<reference evidence="9 10" key="1">
    <citation type="submission" date="2020-08" db="EMBL/GenBank/DDBJ databases">
        <authorList>
            <person name="Hejnol A."/>
        </authorList>
    </citation>
    <scope>NUCLEOTIDE SEQUENCE [LARGE SCALE GENOMIC DNA]</scope>
</reference>
<dbReference type="SMART" id="SM00733">
    <property type="entry name" value="Mterf"/>
    <property type="match status" value="4"/>
</dbReference>
<dbReference type="Pfam" id="PF10475">
    <property type="entry name" value="Vps54_N"/>
    <property type="match status" value="1"/>
</dbReference>
<dbReference type="OrthoDB" id="10263345at2759"/>
<dbReference type="PANTHER" id="PTHR13258:SF0">
    <property type="entry name" value="SYNDETIN"/>
    <property type="match status" value="1"/>
</dbReference>
<dbReference type="InterPro" id="IPR003690">
    <property type="entry name" value="MTERF"/>
</dbReference>
<feature type="region of interest" description="Disordered" evidence="6">
    <location>
        <begin position="558"/>
        <end position="579"/>
    </location>
</feature>
<feature type="region of interest" description="Disordered" evidence="6">
    <location>
        <begin position="969"/>
        <end position="990"/>
    </location>
</feature>
<keyword evidence="5" id="KW-0175">Coiled coil</keyword>
<dbReference type="Pfam" id="PF10474">
    <property type="entry name" value="Syndetin_C"/>
    <property type="match status" value="1"/>
</dbReference>
<comment type="similarity">
    <text evidence="1">Belongs to the mTERF family.</text>
</comment>
<evidence type="ECO:0000259" key="8">
    <source>
        <dbReference type="Pfam" id="PF10475"/>
    </source>
</evidence>
<dbReference type="InterPro" id="IPR019515">
    <property type="entry name" value="VPS54_N"/>
</dbReference>
<dbReference type="GO" id="GO:0032456">
    <property type="term" value="P:endocytic recycling"/>
    <property type="evidence" value="ECO:0007669"/>
    <property type="project" value="InterPro"/>
</dbReference>
<keyword evidence="10" id="KW-1185">Reference proteome</keyword>
<organism evidence="9 10">
    <name type="scientific">Dimorphilus gyrociliatus</name>
    <dbReference type="NCBI Taxonomy" id="2664684"/>
    <lineage>
        <taxon>Eukaryota</taxon>
        <taxon>Metazoa</taxon>
        <taxon>Spiralia</taxon>
        <taxon>Lophotrochozoa</taxon>
        <taxon>Annelida</taxon>
        <taxon>Polychaeta</taxon>
        <taxon>Polychaeta incertae sedis</taxon>
        <taxon>Dinophilidae</taxon>
        <taxon>Dimorphilus</taxon>
    </lineage>
</organism>
<dbReference type="GO" id="GO:0015031">
    <property type="term" value="P:protein transport"/>
    <property type="evidence" value="ECO:0007669"/>
    <property type="project" value="UniProtKB-KW"/>
</dbReference>
<dbReference type="Gene3D" id="1.25.70.10">
    <property type="entry name" value="Transcription termination factor 3, mitochondrial"/>
    <property type="match status" value="1"/>
</dbReference>
<proteinExistence type="inferred from homology"/>
<dbReference type="GO" id="GO:0042147">
    <property type="term" value="P:retrograde transport, endosome to Golgi"/>
    <property type="evidence" value="ECO:0007669"/>
    <property type="project" value="InterPro"/>
</dbReference>
<feature type="domain" description="Vacuolar protein sorting-associated protein 54 N-terminal" evidence="8">
    <location>
        <begin position="56"/>
        <end position="355"/>
    </location>
</feature>
<dbReference type="InterPro" id="IPR038538">
    <property type="entry name" value="MTERF_sf"/>
</dbReference>
<evidence type="ECO:0000256" key="6">
    <source>
        <dbReference type="SAM" id="MobiDB-lite"/>
    </source>
</evidence>
<evidence type="ECO:0000256" key="4">
    <source>
        <dbReference type="ARBA" id="ARBA00022946"/>
    </source>
</evidence>
<keyword evidence="3" id="KW-0653">Protein transport</keyword>
<dbReference type="GO" id="GO:0000149">
    <property type="term" value="F:SNARE binding"/>
    <property type="evidence" value="ECO:0007669"/>
    <property type="project" value="TreeGrafter"/>
</dbReference>